<keyword evidence="2" id="KW-0472">Membrane</keyword>
<keyword evidence="4" id="KW-1185">Reference proteome</keyword>
<proteinExistence type="predicted"/>
<evidence type="ECO:0008006" key="5">
    <source>
        <dbReference type="Google" id="ProtNLM"/>
    </source>
</evidence>
<name>A0A9N8DR16_9STRA</name>
<evidence type="ECO:0000313" key="4">
    <source>
        <dbReference type="Proteomes" id="UP001153069"/>
    </source>
</evidence>
<protein>
    <recommendedName>
        <fullName evidence="5">Transmembrane protein</fullName>
    </recommendedName>
</protein>
<reference evidence="3" key="1">
    <citation type="submission" date="2020-06" db="EMBL/GenBank/DDBJ databases">
        <authorList>
            <consortium name="Plant Systems Biology data submission"/>
        </authorList>
    </citation>
    <scope>NUCLEOTIDE SEQUENCE</scope>
    <source>
        <strain evidence="3">D6</strain>
    </source>
</reference>
<feature type="transmembrane region" description="Helical" evidence="2">
    <location>
        <begin position="80"/>
        <end position="100"/>
    </location>
</feature>
<evidence type="ECO:0000256" key="2">
    <source>
        <dbReference type="SAM" id="Phobius"/>
    </source>
</evidence>
<keyword evidence="2" id="KW-0812">Transmembrane</keyword>
<evidence type="ECO:0000313" key="3">
    <source>
        <dbReference type="EMBL" id="CAB9507142.1"/>
    </source>
</evidence>
<feature type="transmembrane region" description="Helical" evidence="2">
    <location>
        <begin position="55"/>
        <end position="74"/>
    </location>
</feature>
<dbReference type="EMBL" id="CAICTM010000293">
    <property type="protein sequence ID" value="CAB9507142.1"/>
    <property type="molecule type" value="Genomic_DNA"/>
</dbReference>
<dbReference type="AlphaFoldDB" id="A0A9N8DR16"/>
<dbReference type="Proteomes" id="UP001153069">
    <property type="component" value="Unassembled WGS sequence"/>
</dbReference>
<feature type="transmembrane region" description="Helical" evidence="2">
    <location>
        <begin position="143"/>
        <end position="163"/>
    </location>
</feature>
<feature type="transmembrane region" description="Helical" evidence="2">
    <location>
        <begin position="112"/>
        <end position="131"/>
    </location>
</feature>
<feature type="compositionally biased region" description="Basic and acidic residues" evidence="1">
    <location>
        <begin position="16"/>
        <end position="26"/>
    </location>
</feature>
<evidence type="ECO:0000256" key="1">
    <source>
        <dbReference type="SAM" id="MobiDB-lite"/>
    </source>
</evidence>
<sequence>MTSQNNNKTTRRRGKQDRQQEEKEQVEPMDEVEQDKEIELLRIEAYEQMDLMHNVFSRICEGAMFLCLILGVASQDLWCWIHVVGGIFLHWGATRIVASSRPTQEDSGLHQILPFVALVVVAAVFAFQYIRKEAVKNDYVDDQMHHMALALSNAVTMLAALYLRWDCQSTQQQISQLEKSKYRYKSL</sequence>
<feature type="region of interest" description="Disordered" evidence="1">
    <location>
        <begin position="1"/>
        <end position="32"/>
    </location>
</feature>
<keyword evidence="2" id="KW-1133">Transmembrane helix</keyword>
<gene>
    <name evidence="3" type="ORF">SEMRO_294_G110210.1</name>
</gene>
<comment type="caution">
    <text evidence="3">The sequence shown here is derived from an EMBL/GenBank/DDBJ whole genome shotgun (WGS) entry which is preliminary data.</text>
</comment>
<accession>A0A9N8DR16</accession>
<organism evidence="3 4">
    <name type="scientific">Seminavis robusta</name>
    <dbReference type="NCBI Taxonomy" id="568900"/>
    <lineage>
        <taxon>Eukaryota</taxon>
        <taxon>Sar</taxon>
        <taxon>Stramenopiles</taxon>
        <taxon>Ochrophyta</taxon>
        <taxon>Bacillariophyta</taxon>
        <taxon>Bacillariophyceae</taxon>
        <taxon>Bacillariophycidae</taxon>
        <taxon>Naviculales</taxon>
        <taxon>Naviculaceae</taxon>
        <taxon>Seminavis</taxon>
    </lineage>
</organism>